<evidence type="ECO:0000256" key="5">
    <source>
        <dbReference type="ARBA" id="ARBA00023167"/>
    </source>
</evidence>
<keyword evidence="7" id="KW-0511">Multifunctional enzyme</keyword>
<dbReference type="PANTHER" id="PTHR20371:SF1">
    <property type="entry name" value="ENOLASE-PHOSPHATASE E1"/>
    <property type="match status" value="1"/>
</dbReference>
<keyword evidence="5 8" id="KW-0486">Methionine biosynthesis</keyword>
<evidence type="ECO:0000256" key="1">
    <source>
        <dbReference type="ARBA" id="ARBA00022605"/>
    </source>
</evidence>
<dbReference type="InterPro" id="IPR001303">
    <property type="entry name" value="Aldolase_II/adducin_N"/>
</dbReference>
<gene>
    <name evidence="8" type="primary">mtnB</name>
    <name evidence="10" type="ORF">EDD29_3333</name>
</gene>
<dbReference type="Gene3D" id="3.40.50.1000">
    <property type="entry name" value="HAD superfamily/HAD-like"/>
    <property type="match status" value="1"/>
</dbReference>
<dbReference type="Gene3D" id="3.40.225.10">
    <property type="entry name" value="Class II aldolase/adducin N-terminal domain"/>
    <property type="match status" value="1"/>
</dbReference>
<reference evidence="10 11" key="1">
    <citation type="submission" date="2018-11" db="EMBL/GenBank/DDBJ databases">
        <title>Sequencing the genomes of 1000 actinobacteria strains.</title>
        <authorList>
            <person name="Klenk H.-P."/>
        </authorList>
    </citation>
    <scope>NUCLEOTIDE SEQUENCE [LARGE SCALE GENOMIC DNA]</scope>
    <source>
        <strain evidence="10 11">DSM 44254</strain>
    </source>
</reference>
<dbReference type="GO" id="GO:0019509">
    <property type="term" value="P:L-methionine salvage from methylthioadenosine"/>
    <property type="evidence" value="ECO:0007669"/>
    <property type="project" value="UniProtKB-UniRule"/>
</dbReference>
<protein>
    <recommendedName>
        <fullName evidence="8">Methylthioribulose-1-phosphate dehydratase</fullName>
        <shortName evidence="8">MTRu-1-P dehydratase</shortName>
        <ecNumber evidence="8">4.2.1.109</ecNumber>
    </recommendedName>
</protein>
<dbReference type="HAMAP" id="MF_01677">
    <property type="entry name" value="Salvage_MtnB"/>
    <property type="match status" value="1"/>
</dbReference>
<dbReference type="UniPathway" id="UPA00904">
    <property type="reaction ID" value="UER00875"/>
</dbReference>
<comment type="pathway">
    <text evidence="8">Amino-acid biosynthesis; L-methionine biosynthesis via salvage pathway; L-methionine from S-methyl-5-thio-alpha-D-ribose 1-phosphate: step 2/6.</text>
</comment>
<dbReference type="GO" id="GO:0000287">
    <property type="term" value="F:magnesium ion binding"/>
    <property type="evidence" value="ECO:0007669"/>
    <property type="project" value="InterPro"/>
</dbReference>
<dbReference type="InterPro" id="IPR036412">
    <property type="entry name" value="HAD-like_sf"/>
</dbReference>
<dbReference type="Pfam" id="PF00702">
    <property type="entry name" value="Hydrolase"/>
    <property type="match status" value="1"/>
</dbReference>
<dbReference type="InterPro" id="IPR023214">
    <property type="entry name" value="HAD_sf"/>
</dbReference>
<comment type="cofactor">
    <cofactor evidence="8">
        <name>Zn(2+)</name>
        <dbReference type="ChEBI" id="CHEBI:29105"/>
    </cofactor>
    <text evidence="8">Binds 1 zinc ion per subunit.</text>
</comment>
<evidence type="ECO:0000313" key="11">
    <source>
        <dbReference type="Proteomes" id="UP000272400"/>
    </source>
</evidence>
<evidence type="ECO:0000256" key="8">
    <source>
        <dbReference type="HAMAP-Rule" id="MF_01677"/>
    </source>
</evidence>
<dbReference type="EMBL" id="RJKE01000001">
    <property type="protein sequence ID" value="ROO85784.1"/>
    <property type="molecule type" value="Genomic_DNA"/>
</dbReference>
<dbReference type="EC" id="4.2.1.109" evidence="8"/>
<comment type="similarity">
    <text evidence="8">Belongs to the aldolase class II family. MtnB subfamily.</text>
</comment>
<dbReference type="SFLD" id="SFLDG01129">
    <property type="entry name" value="C1.5:_HAD__Beta-PGM__Phosphata"/>
    <property type="match status" value="1"/>
</dbReference>
<feature type="binding site" evidence="8">
    <location>
        <position position="314"/>
    </location>
    <ligand>
        <name>Zn(2+)</name>
        <dbReference type="ChEBI" id="CHEBI:29105"/>
    </ligand>
</feature>
<dbReference type="InterPro" id="IPR017714">
    <property type="entry name" value="MethylthioRu-1-P_deHdtase_MtnB"/>
</dbReference>
<dbReference type="SUPFAM" id="SSF56784">
    <property type="entry name" value="HAD-like"/>
    <property type="match status" value="1"/>
</dbReference>
<evidence type="ECO:0000259" key="9">
    <source>
        <dbReference type="SMART" id="SM01007"/>
    </source>
</evidence>
<dbReference type="SFLD" id="SFLDG01133">
    <property type="entry name" value="C1.5.4:_Enolase-phosphatase_Li"/>
    <property type="match status" value="1"/>
</dbReference>
<dbReference type="GO" id="GO:0008270">
    <property type="term" value="F:zinc ion binding"/>
    <property type="evidence" value="ECO:0007669"/>
    <property type="project" value="UniProtKB-UniRule"/>
</dbReference>
<dbReference type="GO" id="GO:0005737">
    <property type="term" value="C:cytoplasm"/>
    <property type="evidence" value="ECO:0007669"/>
    <property type="project" value="UniProtKB-UniRule"/>
</dbReference>
<dbReference type="PANTHER" id="PTHR20371">
    <property type="entry name" value="ENOLASE-PHOSPHATASE E1"/>
    <property type="match status" value="1"/>
</dbReference>
<keyword evidence="1 8" id="KW-0028">Amino-acid biosynthesis</keyword>
<feature type="binding site" evidence="8">
    <location>
        <position position="312"/>
    </location>
    <ligand>
        <name>Zn(2+)</name>
        <dbReference type="ChEBI" id="CHEBI:29105"/>
    </ligand>
</feature>
<dbReference type="CDD" id="cd01629">
    <property type="entry name" value="HAD_EP"/>
    <property type="match status" value="1"/>
</dbReference>
<dbReference type="Gene3D" id="1.10.720.60">
    <property type="match status" value="1"/>
</dbReference>
<dbReference type="Pfam" id="PF00596">
    <property type="entry name" value="Aldolase_II"/>
    <property type="match status" value="1"/>
</dbReference>
<dbReference type="GO" id="GO:0046570">
    <property type="term" value="F:methylthioribulose 1-phosphate dehydratase activity"/>
    <property type="evidence" value="ECO:0007669"/>
    <property type="project" value="UniProtKB-UniRule"/>
</dbReference>
<dbReference type="Proteomes" id="UP000272400">
    <property type="component" value="Unassembled WGS sequence"/>
</dbReference>
<name>A0A3N1CWZ4_9ACTN</name>
<dbReference type="SMART" id="SM01007">
    <property type="entry name" value="Aldolase_II"/>
    <property type="match status" value="1"/>
</dbReference>
<comment type="function">
    <text evidence="8">Catalyzes the dehydration of methylthioribulose-1-phosphate (MTRu-1-P) into 2,3-diketo-5-methylthiopentyl-1-phosphate (DK-MTP-1-P).</text>
</comment>
<keyword evidence="4 8" id="KW-0862">Zinc</keyword>
<dbReference type="InterPro" id="IPR036409">
    <property type="entry name" value="Aldolase_II/adducin_N_sf"/>
</dbReference>
<accession>A0A3N1CWZ4</accession>
<feature type="domain" description="Class II aldolase/adducin N-terminal" evidence="9">
    <location>
        <begin position="225"/>
        <end position="410"/>
    </location>
</feature>
<keyword evidence="3" id="KW-0378">Hydrolase</keyword>
<dbReference type="InterPro" id="IPR023943">
    <property type="entry name" value="Enolase-ppase_E1"/>
</dbReference>
<proteinExistence type="inferred from homology"/>
<sequence>MSWIVLDIEGTTSATEAVHRDLYAYARPRLARYLTERSETPEVRAVRAAIEDDDPLAVLHDWMDRDVKATPLKTLQGLIWADGFAAGELTSHFFPDVPGALARWRREGARLAVFSSGSVASQRPWFGHSAFGDLGTGIDRYFDTVTAGPKREESSYRRIADALDDPSPLFLSDVPAELDAARAAGWRTAGVARPGEPQEHADFGAHPVLAEFAPGALPDRYAVGAALAVESARLAGLGWMRGTSGNLSRVLTRDPFRLAVTASGLDKADLTADDLAVVDATGRATGPGPRPSAEAGLHARIAEVTGADSVVHVHQLSAVRAARRHPDGVVLHDLEMLKGLGRAAHGDRVVVPVLANGQDMAEVGDRFAAAHDPAVPAVVLAAHGLYTWGPTPAAARHIAELLDWMFTYTLTD</sequence>
<comment type="catalytic activity">
    <reaction evidence="8">
        <text>5-(methylsulfanyl)-D-ribulose 1-phosphate = 5-methylsulfanyl-2,3-dioxopentyl phosphate + H2O</text>
        <dbReference type="Rhea" id="RHEA:15549"/>
        <dbReference type="ChEBI" id="CHEBI:15377"/>
        <dbReference type="ChEBI" id="CHEBI:58548"/>
        <dbReference type="ChEBI" id="CHEBI:58828"/>
        <dbReference type="EC" id="4.2.1.109"/>
    </reaction>
</comment>
<organism evidence="10 11">
    <name type="scientific">Actinocorallia herbida</name>
    <dbReference type="NCBI Taxonomy" id="58109"/>
    <lineage>
        <taxon>Bacteria</taxon>
        <taxon>Bacillati</taxon>
        <taxon>Actinomycetota</taxon>
        <taxon>Actinomycetes</taxon>
        <taxon>Streptosporangiales</taxon>
        <taxon>Thermomonosporaceae</taxon>
        <taxon>Actinocorallia</taxon>
    </lineage>
</organism>
<evidence type="ECO:0000256" key="4">
    <source>
        <dbReference type="ARBA" id="ARBA00022833"/>
    </source>
</evidence>
<dbReference type="AlphaFoldDB" id="A0A3N1CWZ4"/>
<keyword evidence="11" id="KW-1185">Reference proteome</keyword>
<comment type="caution">
    <text evidence="10">The sequence shown here is derived from an EMBL/GenBank/DDBJ whole genome shotgun (WGS) entry which is preliminary data.</text>
</comment>
<dbReference type="GO" id="GO:0043874">
    <property type="term" value="F:acireductone synthase activity"/>
    <property type="evidence" value="ECO:0007669"/>
    <property type="project" value="InterPro"/>
</dbReference>
<keyword evidence="6 8" id="KW-0456">Lyase</keyword>
<dbReference type="NCBIfam" id="TIGR03328">
    <property type="entry name" value="salvage_mtnB"/>
    <property type="match status" value="1"/>
</dbReference>
<keyword evidence="2 8" id="KW-0479">Metal-binding</keyword>
<dbReference type="SFLD" id="SFLDS00003">
    <property type="entry name" value="Haloacid_Dehalogenase"/>
    <property type="match status" value="1"/>
</dbReference>
<evidence type="ECO:0000256" key="6">
    <source>
        <dbReference type="ARBA" id="ARBA00023239"/>
    </source>
</evidence>
<dbReference type="NCBIfam" id="TIGR01691">
    <property type="entry name" value="enolase-ppase"/>
    <property type="match status" value="1"/>
</dbReference>
<evidence type="ECO:0000256" key="2">
    <source>
        <dbReference type="ARBA" id="ARBA00022723"/>
    </source>
</evidence>
<dbReference type="RefSeq" id="WP_211359749.1">
    <property type="nucleotide sequence ID" value="NZ_RJKE01000001.1"/>
</dbReference>
<dbReference type="SUPFAM" id="SSF53639">
    <property type="entry name" value="AraD/HMP-PK domain-like"/>
    <property type="match status" value="1"/>
</dbReference>
<evidence type="ECO:0000313" key="10">
    <source>
        <dbReference type="EMBL" id="ROO85784.1"/>
    </source>
</evidence>
<evidence type="ECO:0000256" key="7">
    <source>
        <dbReference type="ARBA" id="ARBA00023268"/>
    </source>
</evidence>
<evidence type="ECO:0000256" key="3">
    <source>
        <dbReference type="ARBA" id="ARBA00022801"/>
    </source>
</evidence>